<dbReference type="InterPro" id="IPR000792">
    <property type="entry name" value="Tscrpt_reg_LuxR_C"/>
</dbReference>
<protein>
    <submittedName>
        <fullName evidence="6">Response regulator transcription factor</fullName>
    </submittedName>
</protein>
<feature type="domain" description="HTH luxR-type" evidence="4">
    <location>
        <begin position="144"/>
        <end position="208"/>
    </location>
</feature>
<dbReference type="PROSITE" id="PS50043">
    <property type="entry name" value="HTH_LUXR_2"/>
    <property type="match status" value="1"/>
</dbReference>
<dbReference type="SUPFAM" id="SSF52172">
    <property type="entry name" value="CheY-like"/>
    <property type="match status" value="1"/>
</dbReference>
<comment type="caution">
    <text evidence="6">The sequence shown here is derived from an EMBL/GenBank/DDBJ whole genome shotgun (WGS) entry which is preliminary data.</text>
</comment>
<evidence type="ECO:0000259" key="4">
    <source>
        <dbReference type="PROSITE" id="PS50043"/>
    </source>
</evidence>
<evidence type="ECO:0000313" key="7">
    <source>
        <dbReference type="Proteomes" id="UP000321907"/>
    </source>
</evidence>
<feature type="modified residue" description="4-aspartylphosphate" evidence="3">
    <location>
        <position position="54"/>
    </location>
</feature>
<dbReference type="Pfam" id="PF00072">
    <property type="entry name" value="Response_reg"/>
    <property type="match status" value="1"/>
</dbReference>
<dbReference type="CDD" id="cd17535">
    <property type="entry name" value="REC_NarL-like"/>
    <property type="match status" value="1"/>
</dbReference>
<name>A0A5C7FGZ5_9BACT</name>
<dbReference type="Gene3D" id="3.40.50.2300">
    <property type="match status" value="1"/>
</dbReference>
<dbReference type="InterPro" id="IPR016032">
    <property type="entry name" value="Sig_transdc_resp-reg_C-effctor"/>
</dbReference>
<evidence type="ECO:0000256" key="3">
    <source>
        <dbReference type="PROSITE-ProRule" id="PRU00169"/>
    </source>
</evidence>
<keyword evidence="2" id="KW-0238">DNA-binding</keyword>
<dbReference type="GO" id="GO:0003677">
    <property type="term" value="F:DNA binding"/>
    <property type="evidence" value="ECO:0007669"/>
    <property type="project" value="UniProtKB-KW"/>
</dbReference>
<dbReference type="PRINTS" id="PR00038">
    <property type="entry name" value="HTHLUXR"/>
</dbReference>
<dbReference type="PANTHER" id="PTHR43214:SF42">
    <property type="entry name" value="TRANSCRIPTIONAL REGULATORY PROTEIN DESR"/>
    <property type="match status" value="1"/>
</dbReference>
<proteinExistence type="predicted"/>
<keyword evidence="1 3" id="KW-0597">Phosphoprotein</keyword>
<dbReference type="EMBL" id="VOXD01000008">
    <property type="protein sequence ID" value="TXF90285.1"/>
    <property type="molecule type" value="Genomic_DNA"/>
</dbReference>
<evidence type="ECO:0000313" key="6">
    <source>
        <dbReference type="EMBL" id="TXF90285.1"/>
    </source>
</evidence>
<dbReference type="SUPFAM" id="SSF46894">
    <property type="entry name" value="C-terminal effector domain of the bipartite response regulators"/>
    <property type="match status" value="1"/>
</dbReference>
<dbReference type="GO" id="GO:0000160">
    <property type="term" value="P:phosphorelay signal transduction system"/>
    <property type="evidence" value="ECO:0007669"/>
    <property type="project" value="InterPro"/>
</dbReference>
<gene>
    <name evidence="6" type="ORF">FUA23_07130</name>
</gene>
<accession>A0A5C7FGZ5</accession>
<dbReference type="InterPro" id="IPR039420">
    <property type="entry name" value="WalR-like"/>
</dbReference>
<evidence type="ECO:0000256" key="1">
    <source>
        <dbReference type="ARBA" id="ARBA00022553"/>
    </source>
</evidence>
<dbReference type="SMART" id="SM00448">
    <property type="entry name" value="REC"/>
    <property type="match status" value="1"/>
</dbReference>
<dbReference type="OrthoDB" id="9797341at2"/>
<organism evidence="6 7">
    <name type="scientific">Neolewinella aurantiaca</name>
    <dbReference type="NCBI Taxonomy" id="2602767"/>
    <lineage>
        <taxon>Bacteria</taxon>
        <taxon>Pseudomonadati</taxon>
        <taxon>Bacteroidota</taxon>
        <taxon>Saprospiria</taxon>
        <taxon>Saprospirales</taxon>
        <taxon>Lewinellaceae</taxon>
        <taxon>Neolewinella</taxon>
    </lineage>
</organism>
<sequence length="208" mass="22579">MKKIAIVEDRKEIADAIGRAVARDADFSLTGVYYSAESALQVMASDRPDIILMDIGLPRMDGLACLVRVKDMLPAVSVLMFTVFDTDDKLFNALRFGADGYILKEDGLGGAVRAIRELAAGGAPMSGAMARKVLDSLRQAPTEGPRALDQLTPRQNDILRLLAEGKSNREVAGDLGLTEGTVKQHVHAIYRVLQVVNRVEAVRLFLGE</sequence>
<dbReference type="InterPro" id="IPR001789">
    <property type="entry name" value="Sig_transdc_resp-reg_receiver"/>
</dbReference>
<evidence type="ECO:0000256" key="2">
    <source>
        <dbReference type="ARBA" id="ARBA00023125"/>
    </source>
</evidence>
<dbReference type="Pfam" id="PF00196">
    <property type="entry name" value="GerE"/>
    <property type="match status" value="1"/>
</dbReference>
<dbReference type="CDD" id="cd06170">
    <property type="entry name" value="LuxR_C_like"/>
    <property type="match status" value="1"/>
</dbReference>
<feature type="domain" description="Response regulatory" evidence="5">
    <location>
        <begin position="3"/>
        <end position="119"/>
    </location>
</feature>
<dbReference type="InterPro" id="IPR058245">
    <property type="entry name" value="NreC/VraR/RcsB-like_REC"/>
</dbReference>
<evidence type="ECO:0000259" key="5">
    <source>
        <dbReference type="PROSITE" id="PS50110"/>
    </source>
</evidence>
<dbReference type="InterPro" id="IPR011006">
    <property type="entry name" value="CheY-like_superfamily"/>
</dbReference>
<reference evidence="6 7" key="1">
    <citation type="submission" date="2019-08" db="EMBL/GenBank/DDBJ databases">
        <title>Lewinella sp. strain SSH13 Genome sequencing and assembly.</title>
        <authorList>
            <person name="Kim I."/>
        </authorList>
    </citation>
    <scope>NUCLEOTIDE SEQUENCE [LARGE SCALE GENOMIC DNA]</scope>
    <source>
        <strain evidence="6 7">SSH13</strain>
    </source>
</reference>
<dbReference type="Proteomes" id="UP000321907">
    <property type="component" value="Unassembled WGS sequence"/>
</dbReference>
<keyword evidence="7" id="KW-1185">Reference proteome</keyword>
<dbReference type="PROSITE" id="PS50110">
    <property type="entry name" value="RESPONSE_REGULATORY"/>
    <property type="match status" value="1"/>
</dbReference>
<dbReference type="AlphaFoldDB" id="A0A5C7FGZ5"/>
<dbReference type="GO" id="GO:0006355">
    <property type="term" value="P:regulation of DNA-templated transcription"/>
    <property type="evidence" value="ECO:0007669"/>
    <property type="project" value="InterPro"/>
</dbReference>
<dbReference type="RefSeq" id="WP_147930042.1">
    <property type="nucleotide sequence ID" value="NZ_VOXD01000008.1"/>
</dbReference>
<dbReference type="PANTHER" id="PTHR43214">
    <property type="entry name" value="TWO-COMPONENT RESPONSE REGULATOR"/>
    <property type="match status" value="1"/>
</dbReference>
<dbReference type="SMART" id="SM00421">
    <property type="entry name" value="HTH_LUXR"/>
    <property type="match status" value="1"/>
</dbReference>